<gene>
    <name evidence="4 9" type="primary">truA</name>
    <name evidence="9" type="ORF">ESA94_21230</name>
</gene>
<dbReference type="InterPro" id="IPR020095">
    <property type="entry name" value="PsdUridine_synth_TruA_C"/>
</dbReference>
<evidence type="ECO:0000313" key="9">
    <source>
        <dbReference type="EMBL" id="RXK57388.1"/>
    </source>
</evidence>
<comment type="function">
    <text evidence="4">Formation of pseudouridine at positions 38, 39 and 40 in the anticodon stem and loop of transfer RNAs.</text>
</comment>
<name>A0A4Q1CDN9_9BACT</name>
<dbReference type="PANTHER" id="PTHR11142">
    <property type="entry name" value="PSEUDOURIDYLATE SYNTHASE"/>
    <property type="match status" value="1"/>
</dbReference>
<evidence type="ECO:0000313" key="10">
    <source>
        <dbReference type="Proteomes" id="UP000290204"/>
    </source>
</evidence>
<comment type="subunit">
    <text evidence="4">Homodimer.</text>
</comment>
<comment type="caution">
    <text evidence="9">The sequence shown here is derived from an EMBL/GenBank/DDBJ whole genome shotgun (WGS) entry which is preliminary data.</text>
</comment>
<feature type="domain" description="Pseudouridine synthase I TruA alpha/beta" evidence="8">
    <location>
        <begin position="9"/>
        <end position="102"/>
    </location>
</feature>
<dbReference type="Pfam" id="PF01416">
    <property type="entry name" value="PseudoU_synth_1"/>
    <property type="match status" value="2"/>
</dbReference>
<accession>A0A4Q1CDN9</accession>
<dbReference type="Gene3D" id="3.30.70.580">
    <property type="entry name" value="Pseudouridine synthase I, catalytic domain, N-terminal subdomain"/>
    <property type="match status" value="1"/>
</dbReference>
<dbReference type="RefSeq" id="WP_129132978.1">
    <property type="nucleotide sequence ID" value="NZ_SDHW01000012.1"/>
</dbReference>
<dbReference type="SUPFAM" id="SSF55120">
    <property type="entry name" value="Pseudouridine synthase"/>
    <property type="match status" value="1"/>
</dbReference>
<dbReference type="Gene3D" id="3.30.70.660">
    <property type="entry name" value="Pseudouridine synthase I, catalytic domain, C-terminal subdomain"/>
    <property type="match status" value="1"/>
</dbReference>
<dbReference type="GO" id="GO:0003723">
    <property type="term" value="F:RNA binding"/>
    <property type="evidence" value="ECO:0007669"/>
    <property type="project" value="InterPro"/>
</dbReference>
<dbReference type="InterPro" id="IPR020103">
    <property type="entry name" value="PsdUridine_synth_cat_dom_sf"/>
</dbReference>
<comment type="caution">
    <text evidence="4">Lacks conserved residue(s) required for the propagation of feature annotation.</text>
</comment>
<dbReference type="InterPro" id="IPR020097">
    <property type="entry name" value="PsdUridine_synth_TruA_a/b_dom"/>
</dbReference>
<keyword evidence="10" id="KW-1185">Reference proteome</keyword>
<dbReference type="PANTHER" id="PTHR11142:SF0">
    <property type="entry name" value="TRNA PSEUDOURIDINE SYNTHASE-LIKE 1"/>
    <property type="match status" value="1"/>
</dbReference>
<comment type="catalytic activity">
    <reaction evidence="4 7">
        <text>uridine(38/39/40) in tRNA = pseudouridine(38/39/40) in tRNA</text>
        <dbReference type="Rhea" id="RHEA:22376"/>
        <dbReference type="Rhea" id="RHEA-COMP:10085"/>
        <dbReference type="Rhea" id="RHEA-COMP:10087"/>
        <dbReference type="ChEBI" id="CHEBI:65314"/>
        <dbReference type="ChEBI" id="CHEBI:65315"/>
        <dbReference type="EC" id="5.4.99.12"/>
    </reaction>
</comment>
<dbReference type="EMBL" id="SDHW01000012">
    <property type="protein sequence ID" value="RXK57388.1"/>
    <property type="molecule type" value="Genomic_DNA"/>
</dbReference>
<evidence type="ECO:0000256" key="4">
    <source>
        <dbReference type="HAMAP-Rule" id="MF_00171"/>
    </source>
</evidence>
<feature type="domain" description="Pseudouridine synthase I TruA alpha/beta" evidence="8">
    <location>
        <begin position="147"/>
        <end position="242"/>
    </location>
</feature>
<protein>
    <recommendedName>
        <fullName evidence="4">tRNA pseudouridine synthase A</fullName>
        <ecNumber evidence="4">5.4.99.12</ecNumber>
    </recommendedName>
    <alternativeName>
        <fullName evidence="4">tRNA pseudouridine(38-40) synthase</fullName>
    </alternativeName>
    <alternativeName>
        <fullName evidence="4">tRNA pseudouridylate synthase I</fullName>
    </alternativeName>
    <alternativeName>
        <fullName evidence="4">tRNA-uridine isomerase I</fullName>
    </alternativeName>
</protein>
<dbReference type="HAMAP" id="MF_00171">
    <property type="entry name" value="TruA"/>
    <property type="match status" value="1"/>
</dbReference>
<dbReference type="CDD" id="cd02570">
    <property type="entry name" value="PseudoU_synth_EcTruA"/>
    <property type="match status" value="1"/>
</dbReference>
<keyword evidence="3 4" id="KW-0413">Isomerase</keyword>
<proteinExistence type="inferred from homology"/>
<evidence type="ECO:0000256" key="3">
    <source>
        <dbReference type="ARBA" id="ARBA00023235"/>
    </source>
</evidence>
<reference evidence="9 10" key="1">
    <citation type="submission" date="2019-01" db="EMBL/GenBank/DDBJ databases">
        <title>Lacibacter sp. strain TTM-7.</title>
        <authorList>
            <person name="Chen W.-M."/>
        </authorList>
    </citation>
    <scope>NUCLEOTIDE SEQUENCE [LARGE SCALE GENOMIC DNA]</scope>
    <source>
        <strain evidence="9 10">TTM-7</strain>
    </source>
</reference>
<comment type="similarity">
    <text evidence="1 4 7">Belongs to the tRNA pseudouridine synthase TruA family.</text>
</comment>
<evidence type="ECO:0000259" key="8">
    <source>
        <dbReference type="Pfam" id="PF01416"/>
    </source>
</evidence>
<feature type="binding site" evidence="4 6">
    <location>
        <position position="109"/>
    </location>
    <ligand>
        <name>substrate</name>
    </ligand>
</feature>
<dbReference type="InterPro" id="IPR001406">
    <property type="entry name" value="PsdUridine_synth_TruA"/>
</dbReference>
<organism evidence="9 10">
    <name type="scientific">Lacibacter luteus</name>
    <dbReference type="NCBI Taxonomy" id="2508719"/>
    <lineage>
        <taxon>Bacteria</taxon>
        <taxon>Pseudomonadati</taxon>
        <taxon>Bacteroidota</taxon>
        <taxon>Chitinophagia</taxon>
        <taxon>Chitinophagales</taxon>
        <taxon>Chitinophagaceae</taxon>
        <taxon>Lacibacter</taxon>
    </lineage>
</organism>
<keyword evidence="2 4" id="KW-0819">tRNA processing</keyword>
<dbReference type="GO" id="GO:0031119">
    <property type="term" value="P:tRNA pseudouridine synthesis"/>
    <property type="evidence" value="ECO:0007669"/>
    <property type="project" value="UniProtKB-UniRule"/>
</dbReference>
<dbReference type="FunFam" id="3.30.70.580:FF:000001">
    <property type="entry name" value="tRNA pseudouridine synthase A"/>
    <property type="match status" value="1"/>
</dbReference>
<evidence type="ECO:0000256" key="7">
    <source>
        <dbReference type="RuleBase" id="RU003792"/>
    </source>
</evidence>
<dbReference type="GO" id="GO:0160147">
    <property type="term" value="F:tRNA pseudouridine(38-40) synthase activity"/>
    <property type="evidence" value="ECO:0007669"/>
    <property type="project" value="UniProtKB-EC"/>
</dbReference>
<dbReference type="AlphaFoldDB" id="A0A4Q1CDN9"/>
<feature type="active site" description="Nucleophile" evidence="4 5">
    <location>
        <position position="52"/>
    </location>
</feature>
<dbReference type="NCBIfam" id="TIGR00071">
    <property type="entry name" value="hisT_truA"/>
    <property type="match status" value="1"/>
</dbReference>
<dbReference type="OrthoDB" id="9811823at2"/>
<sequence>MPRYFLELSYKGEKYSGFQVQQNAATIQSEVEKAFAVFFRNPVELTGSSRTDAGVHALQNYFHFNWDEEFPQQAIYNLNAILPTDIVVKSVREVGADAHCRFHAFAREYKYFIYDAKNPFIDDRAWYFPYTLNIDLLNSCAQKILTNNDFSAFSKRNTQVKTFQCSILESEWLQQDGCLVYRVKANRFLRGMVRGLVGTMVRVARGGMDMGTFDQLLHTPQIATADFSAPAKGLFLITVSYPHSIFKHE</sequence>
<evidence type="ECO:0000256" key="5">
    <source>
        <dbReference type="PIRSR" id="PIRSR001430-1"/>
    </source>
</evidence>
<dbReference type="PIRSF" id="PIRSF001430">
    <property type="entry name" value="tRNA_psdUrid_synth"/>
    <property type="match status" value="1"/>
</dbReference>
<evidence type="ECO:0000256" key="2">
    <source>
        <dbReference type="ARBA" id="ARBA00022694"/>
    </source>
</evidence>
<dbReference type="InterPro" id="IPR020094">
    <property type="entry name" value="TruA/RsuA/RluB/E/F_N"/>
</dbReference>
<dbReference type="EC" id="5.4.99.12" evidence="4"/>
<dbReference type="Proteomes" id="UP000290204">
    <property type="component" value="Unassembled WGS sequence"/>
</dbReference>
<evidence type="ECO:0000256" key="1">
    <source>
        <dbReference type="ARBA" id="ARBA00009375"/>
    </source>
</evidence>
<evidence type="ECO:0000256" key="6">
    <source>
        <dbReference type="PIRSR" id="PIRSR001430-2"/>
    </source>
</evidence>